<protein>
    <submittedName>
        <fullName evidence="1">Uncharacterized protein</fullName>
    </submittedName>
</protein>
<accession>A0ACB8ZAD2</accession>
<reference evidence="2" key="1">
    <citation type="journal article" date="2022" name="Mol. Ecol. Resour.">
        <title>The genomes of chicory, endive, great burdock and yacon provide insights into Asteraceae palaeo-polyploidization history and plant inulin production.</title>
        <authorList>
            <person name="Fan W."/>
            <person name="Wang S."/>
            <person name="Wang H."/>
            <person name="Wang A."/>
            <person name="Jiang F."/>
            <person name="Liu H."/>
            <person name="Zhao H."/>
            <person name="Xu D."/>
            <person name="Zhang Y."/>
        </authorList>
    </citation>
    <scope>NUCLEOTIDE SEQUENCE [LARGE SCALE GENOMIC DNA]</scope>
    <source>
        <strain evidence="2">cv. Yunnan</strain>
    </source>
</reference>
<comment type="caution">
    <text evidence="1">The sequence shown here is derived from an EMBL/GenBank/DDBJ whole genome shotgun (WGS) entry which is preliminary data.</text>
</comment>
<dbReference type="EMBL" id="CM042043">
    <property type="protein sequence ID" value="KAI3694301.1"/>
    <property type="molecule type" value="Genomic_DNA"/>
</dbReference>
<dbReference type="Proteomes" id="UP001056120">
    <property type="component" value="Linkage Group LG26"/>
</dbReference>
<proteinExistence type="predicted"/>
<evidence type="ECO:0000313" key="2">
    <source>
        <dbReference type="Proteomes" id="UP001056120"/>
    </source>
</evidence>
<reference evidence="1 2" key="2">
    <citation type="journal article" date="2022" name="Mol. Ecol. Resour.">
        <title>The genomes of chicory, endive, great burdock and yacon provide insights into Asteraceae paleo-polyploidization history and plant inulin production.</title>
        <authorList>
            <person name="Fan W."/>
            <person name="Wang S."/>
            <person name="Wang H."/>
            <person name="Wang A."/>
            <person name="Jiang F."/>
            <person name="Liu H."/>
            <person name="Zhao H."/>
            <person name="Xu D."/>
            <person name="Zhang Y."/>
        </authorList>
    </citation>
    <scope>NUCLEOTIDE SEQUENCE [LARGE SCALE GENOMIC DNA]</scope>
    <source>
        <strain evidence="2">cv. Yunnan</strain>
        <tissue evidence="1">Leaves</tissue>
    </source>
</reference>
<keyword evidence="2" id="KW-1185">Reference proteome</keyword>
<gene>
    <name evidence="1" type="ORF">L1987_77265</name>
</gene>
<evidence type="ECO:0000313" key="1">
    <source>
        <dbReference type="EMBL" id="KAI3694301.1"/>
    </source>
</evidence>
<sequence>MFHLQLQITNLQSEIQSSITESWQIEVFDHSYLIYPSLQMAPSFFKVLRHPSAHHLPLPPDFVGMYMEDKIPKGRVMLRASGGHSWRLKIRKISDSYCFTGGWNKVVRDVPLGYADFLIFHLLDPCTFSVTIFKPNGCELVLPKKELDDEDVGGEIIECVVIEDDDVEEEEEEKQKDEVNGGNEMNEDGEVQVDVVVKRKRGRPPGKKVKVTEIVKMKWGLRSRQPQTSGESLVTEVVKRKRRWPQPSEKSLVTEVVEVRKRGRPTKQPEKSPVMEDVKIRKRGRPRKHPQLSGKSKQPRQPSGKSTVMEVVKSGKRGRPAKFQ</sequence>
<name>A0ACB8ZAD2_9ASTR</name>
<organism evidence="1 2">
    <name type="scientific">Smallanthus sonchifolius</name>
    <dbReference type="NCBI Taxonomy" id="185202"/>
    <lineage>
        <taxon>Eukaryota</taxon>
        <taxon>Viridiplantae</taxon>
        <taxon>Streptophyta</taxon>
        <taxon>Embryophyta</taxon>
        <taxon>Tracheophyta</taxon>
        <taxon>Spermatophyta</taxon>
        <taxon>Magnoliopsida</taxon>
        <taxon>eudicotyledons</taxon>
        <taxon>Gunneridae</taxon>
        <taxon>Pentapetalae</taxon>
        <taxon>asterids</taxon>
        <taxon>campanulids</taxon>
        <taxon>Asterales</taxon>
        <taxon>Asteraceae</taxon>
        <taxon>Asteroideae</taxon>
        <taxon>Heliantheae alliance</taxon>
        <taxon>Millerieae</taxon>
        <taxon>Smallanthus</taxon>
    </lineage>
</organism>